<gene>
    <name evidence="3" type="ORF">A9A59_2115</name>
</gene>
<evidence type="ECO:0000256" key="2">
    <source>
        <dbReference type="HAMAP-Rule" id="MF_00634"/>
    </source>
</evidence>
<dbReference type="AlphaFoldDB" id="A0A2A9HJ42"/>
<accession>A0A2A9HJ42</accession>
<dbReference type="Pfam" id="PF02594">
    <property type="entry name" value="DUF167"/>
    <property type="match status" value="1"/>
</dbReference>
<sequence>MTRLTVWVTPRGGRDAVEGFEAGGTLRVRVRAAPADGQANAAVAALLAKALGLPGRDVVLVRGGASRVKVFEVPLSVEDVRARLAGSGG</sequence>
<proteinExistence type="inferred from homology"/>
<dbReference type="NCBIfam" id="TIGR00251">
    <property type="entry name" value="DUF167 family protein"/>
    <property type="match status" value="1"/>
</dbReference>
<reference evidence="3 4" key="1">
    <citation type="submission" date="2017-09" db="EMBL/GenBank/DDBJ databases">
        <title>Sequencing the genomes of two abundant thermophiles in Great Basin hot springs: Thermocrinis jamiesonii and novel Chloroflexi Thermoflexus hugenholtzii.</title>
        <authorList>
            <person name="Hedlund B."/>
        </authorList>
    </citation>
    <scope>NUCLEOTIDE SEQUENCE [LARGE SCALE GENOMIC DNA]</scope>
    <source>
        <strain evidence="3 4">G233</strain>
    </source>
</reference>
<dbReference type="PANTHER" id="PTHR13420:SF7">
    <property type="entry name" value="UPF0235 PROTEIN C15ORF40"/>
    <property type="match status" value="1"/>
</dbReference>
<dbReference type="Gene3D" id="3.30.1200.10">
    <property type="entry name" value="YggU-like"/>
    <property type="match status" value="1"/>
</dbReference>
<comment type="caution">
    <text evidence="3">The sequence shown here is derived from an EMBL/GenBank/DDBJ whole genome shotgun (WGS) entry which is preliminary data.</text>
</comment>
<evidence type="ECO:0000256" key="1">
    <source>
        <dbReference type="ARBA" id="ARBA00010364"/>
    </source>
</evidence>
<keyword evidence="4" id="KW-1185">Reference proteome</keyword>
<organism evidence="3 4">
    <name type="scientific">Tepidiforma thermophila (strain KCTC 52669 / CGMCC 1.13589 / G233)</name>
    <dbReference type="NCBI Taxonomy" id="2761530"/>
    <lineage>
        <taxon>Bacteria</taxon>
        <taxon>Bacillati</taxon>
        <taxon>Chloroflexota</taxon>
        <taxon>Tepidiformia</taxon>
        <taxon>Tepidiformales</taxon>
        <taxon>Tepidiformaceae</taxon>
        <taxon>Tepidiforma</taxon>
    </lineage>
</organism>
<dbReference type="EMBL" id="PDJQ01000001">
    <property type="protein sequence ID" value="PFG74869.1"/>
    <property type="molecule type" value="Genomic_DNA"/>
</dbReference>
<dbReference type="SUPFAM" id="SSF69786">
    <property type="entry name" value="YggU-like"/>
    <property type="match status" value="1"/>
</dbReference>
<dbReference type="InterPro" id="IPR036591">
    <property type="entry name" value="YggU-like_sf"/>
</dbReference>
<dbReference type="SMART" id="SM01152">
    <property type="entry name" value="DUF167"/>
    <property type="match status" value="1"/>
</dbReference>
<dbReference type="HAMAP" id="MF_00634">
    <property type="entry name" value="UPF0235"/>
    <property type="match status" value="1"/>
</dbReference>
<dbReference type="GO" id="GO:0005737">
    <property type="term" value="C:cytoplasm"/>
    <property type="evidence" value="ECO:0007669"/>
    <property type="project" value="TreeGrafter"/>
</dbReference>
<name>A0A2A9HJ42_TEPT2</name>
<protein>
    <recommendedName>
        <fullName evidence="2">UPF0235 protein A9A59_2115</fullName>
    </recommendedName>
</protein>
<dbReference type="RefSeq" id="WP_098504222.1">
    <property type="nucleotide sequence ID" value="NZ_PDJQ01000001.1"/>
</dbReference>
<evidence type="ECO:0000313" key="4">
    <source>
        <dbReference type="Proteomes" id="UP000223071"/>
    </source>
</evidence>
<evidence type="ECO:0000313" key="3">
    <source>
        <dbReference type="EMBL" id="PFG74869.1"/>
    </source>
</evidence>
<dbReference type="InterPro" id="IPR003746">
    <property type="entry name" value="DUF167"/>
</dbReference>
<comment type="similarity">
    <text evidence="1 2">Belongs to the UPF0235 family.</text>
</comment>
<dbReference type="Proteomes" id="UP000223071">
    <property type="component" value="Unassembled WGS sequence"/>
</dbReference>
<dbReference type="PANTHER" id="PTHR13420">
    <property type="entry name" value="UPF0235 PROTEIN C15ORF40"/>
    <property type="match status" value="1"/>
</dbReference>